<reference evidence="9 10" key="1">
    <citation type="journal article" date="2019" name="Int. J. Syst. Evol. Microbiol.">
        <title>The Global Catalogue of Microorganisms (GCM) 10K type strain sequencing project: providing services to taxonomists for standard genome sequencing and annotation.</title>
        <authorList>
            <consortium name="The Broad Institute Genomics Platform"/>
            <consortium name="The Broad Institute Genome Sequencing Center for Infectious Disease"/>
            <person name="Wu L."/>
            <person name="Ma J."/>
        </authorList>
    </citation>
    <scope>NUCLEOTIDE SEQUENCE [LARGE SCALE GENOMIC DNA]</scope>
    <source>
        <strain evidence="9 10">JCM 13249</strain>
    </source>
</reference>
<dbReference type="PROSITE" id="PS00768">
    <property type="entry name" value="TRANSTHYRETIN_1"/>
    <property type="match status" value="1"/>
</dbReference>
<protein>
    <recommendedName>
        <fullName evidence="7">5-hydroxyisourate hydrolase</fullName>
        <shortName evidence="7">HIU hydrolase</shortName>
        <shortName evidence="7">HIUHase</shortName>
        <ecNumber evidence="7">3.5.2.17</ecNumber>
    </recommendedName>
</protein>
<gene>
    <name evidence="9" type="primary">uraH</name>
    <name evidence="9" type="ORF">GCM10009681_11760</name>
</gene>
<comment type="caution">
    <text evidence="9">The sequence shown here is derived from an EMBL/GenBank/DDBJ whole genome shotgun (WGS) entry which is preliminary data.</text>
</comment>
<dbReference type="NCBIfam" id="TIGR02962">
    <property type="entry name" value="hdxy_isourate"/>
    <property type="match status" value="1"/>
</dbReference>
<dbReference type="CDD" id="cd05822">
    <property type="entry name" value="TLP_HIUase"/>
    <property type="match status" value="1"/>
</dbReference>
<evidence type="ECO:0000256" key="6">
    <source>
        <dbReference type="ARBA" id="ARBA00022801"/>
    </source>
</evidence>
<dbReference type="PANTHER" id="PTHR10395">
    <property type="entry name" value="URICASE AND TRANSTHYRETIN-RELATED"/>
    <property type="match status" value="1"/>
</dbReference>
<proteinExistence type="inferred from homology"/>
<evidence type="ECO:0000256" key="2">
    <source>
        <dbReference type="ARBA" id="ARBA00002704"/>
    </source>
</evidence>
<feature type="domain" description="Transthyretin/hydroxyisourate hydrolase" evidence="8">
    <location>
        <begin position="3"/>
        <end position="105"/>
    </location>
</feature>
<organism evidence="9 10">
    <name type="scientific">Luedemannella helvata</name>
    <dbReference type="NCBI Taxonomy" id="349315"/>
    <lineage>
        <taxon>Bacteria</taxon>
        <taxon>Bacillati</taxon>
        <taxon>Actinomycetota</taxon>
        <taxon>Actinomycetes</taxon>
        <taxon>Micromonosporales</taxon>
        <taxon>Micromonosporaceae</taxon>
        <taxon>Luedemannella</taxon>
    </lineage>
</organism>
<keyword evidence="10" id="KW-1185">Reference proteome</keyword>
<keyword evidence="6 7" id="KW-0378">Hydrolase</keyword>
<evidence type="ECO:0000256" key="1">
    <source>
        <dbReference type="ARBA" id="ARBA00001043"/>
    </source>
</evidence>
<dbReference type="PANTHER" id="PTHR10395:SF7">
    <property type="entry name" value="5-HYDROXYISOURATE HYDROLASE"/>
    <property type="match status" value="1"/>
</dbReference>
<evidence type="ECO:0000259" key="8">
    <source>
        <dbReference type="Pfam" id="PF00576"/>
    </source>
</evidence>
<sequence>MSISTHVLDTTRGVPAPGVGVRLERLAGTGWEPAGTGVTDADGRLRLAGDAPSPGRHRLIFDAAAHLGPDAFFPEIVIVFEVTDPAARLHVPLLLSPYGYTTYRGS</sequence>
<dbReference type="InterPro" id="IPR023418">
    <property type="entry name" value="Thyroxine_BS"/>
</dbReference>
<evidence type="ECO:0000256" key="7">
    <source>
        <dbReference type="RuleBase" id="RU361270"/>
    </source>
</evidence>
<dbReference type="Pfam" id="PF00576">
    <property type="entry name" value="Transthyretin"/>
    <property type="match status" value="1"/>
</dbReference>
<comment type="function">
    <text evidence="2">Catalyzes the hydrolysis of 5-hydroxyisourate (HIU) to 2-oxo-4-hydroxy-4-carboxy-5-ureidoimidazoline (OHCU).</text>
</comment>
<evidence type="ECO:0000313" key="10">
    <source>
        <dbReference type="Proteomes" id="UP001500655"/>
    </source>
</evidence>
<dbReference type="InterPro" id="IPR000895">
    <property type="entry name" value="Transthyretin/HIU_hydrolase"/>
</dbReference>
<dbReference type="Proteomes" id="UP001500655">
    <property type="component" value="Unassembled WGS sequence"/>
</dbReference>
<dbReference type="InterPro" id="IPR036817">
    <property type="entry name" value="Transthyretin/HIU_hydrolase_sf"/>
</dbReference>
<dbReference type="Gene3D" id="2.60.40.180">
    <property type="entry name" value="Transthyretin/hydroxyisourate hydrolase domain"/>
    <property type="match status" value="1"/>
</dbReference>
<dbReference type="RefSeq" id="WP_344077667.1">
    <property type="nucleotide sequence ID" value="NZ_BAAALS010000004.1"/>
</dbReference>
<dbReference type="SUPFAM" id="SSF49472">
    <property type="entry name" value="Transthyretin (synonym: prealbumin)"/>
    <property type="match status" value="1"/>
</dbReference>
<keyword evidence="5 7" id="KW-0659">Purine metabolism</keyword>
<evidence type="ECO:0000256" key="5">
    <source>
        <dbReference type="ARBA" id="ARBA00022631"/>
    </source>
</evidence>
<dbReference type="EMBL" id="BAAALS010000004">
    <property type="protein sequence ID" value="GAA1742579.1"/>
    <property type="molecule type" value="Genomic_DNA"/>
</dbReference>
<evidence type="ECO:0000313" key="9">
    <source>
        <dbReference type="EMBL" id="GAA1742579.1"/>
    </source>
</evidence>
<evidence type="ECO:0000256" key="3">
    <source>
        <dbReference type="ARBA" id="ARBA00009850"/>
    </source>
</evidence>
<comment type="similarity">
    <text evidence="3 7">Belongs to the transthyretin family. 5-hydroxyisourate hydrolase subfamily.</text>
</comment>
<dbReference type="InterPro" id="IPR023416">
    <property type="entry name" value="Transthyretin/HIU_hydrolase_d"/>
</dbReference>
<evidence type="ECO:0000256" key="4">
    <source>
        <dbReference type="ARBA" id="ARBA00011881"/>
    </source>
</evidence>
<comment type="catalytic activity">
    <reaction evidence="1 7">
        <text>5-hydroxyisourate + H2O = 5-hydroxy-2-oxo-4-ureido-2,5-dihydro-1H-imidazole-5-carboxylate + H(+)</text>
        <dbReference type="Rhea" id="RHEA:23736"/>
        <dbReference type="ChEBI" id="CHEBI:15377"/>
        <dbReference type="ChEBI" id="CHEBI:15378"/>
        <dbReference type="ChEBI" id="CHEBI:18072"/>
        <dbReference type="ChEBI" id="CHEBI:58639"/>
        <dbReference type="EC" id="3.5.2.17"/>
    </reaction>
</comment>
<dbReference type="PRINTS" id="PR00189">
    <property type="entry name" value="TRNSTHYRETIN"/>
</dbReference>
<name>A0ABN2JXK2_9ACTN</name>
<dbReference type="InterPro" id="IPR014306">
    <property type="entry name" value="Hydroxyisourate_hydrolase"/>
</dbReference>
<dbReference type="GO" id="GO:0016787">
    <property type="term" value="F:hydrolase activity"/>
    <property type="evidence" value="ECO:0007669"/>
    <property type="project" value="UniProtKB-KW"/>
</dbReference>
<accession>A0ABN2JXK2</accession>
<dbReference type="EC" id="3.5.2.17" evidence="7"/>
<comment type="subunit">
    <text evidence="4 7">Homotetramer.</text>
</comment>